<sequence>MAGNLVSNNQKIYKITPNELAQALLLEQVKFLKQHYIYSKDHPALKILIQQLYHYSEKVQLKQVINVSQLHAVVQRYAFEMNLGAEILELIGIMSQKLHQYALQSDTELQDLISDQQYQFWLTKLVELTNVRLYLRDLLLQSQQVDVVCLQMATHSIESKTPWLNQLRHSKYKVLGIQQRVLQFMQEQQQTIEAKLEFRLANIIKEQLSELLLLPSEDLYDIAMHVWQEFKYKSLQDSMSQFTAIDIEEFFVLLYESWRELRESSYLQQLILEGVNIFYHYFQEHSLKELLNAVGLTQDDLMNEGLRFIPSVLQALDQNDILNPLLHQLLSPFYAAPHTIELIRQYQVNQ</sequence>
<dbReference type="Proteomes" id="UP000314285">
    <property type="component" value="Unassembled WGS sequence"/>
</dbReference>
<evidence type="ECO:0000313" key="1">
    <source>
        <dbReference type="EMBL" id="TNX93424.1"/>
    </source>
</evidence>
<comment type="caution">
    <text evidence="1">The sequence shown here is derived from an EMBL/GenBank/DDBJ whole genome shotgun (WGS) entry which is preliminary data.</text>
</comment>
<gene>
    <name evidence="1" type="ORF">FHY67_02950</name>
</gene>
<name>A0A8H2K0H9_ACIRA</name>
<accession>A0A8H2K0H9</accession>
<dbReference type="AlphaFoldDB" id="A0A8H2K0H9"/>
<proteinExistence type="predicted"/>
<evidence type="ECO:0000313" key="2">
    <source>
        <dbReference type="Proteomes" id="UP000314285"/>
    </source>
</evidence>
<reference evidence="1 2" key="1">
    <citation type="submission" date="2019-06" db="EMBL/GenBank/DDBJ databases">
        <title>Genome of Acinetobacter radioresistens APH1, a phenol degrading strain.</title>
        <authorList>
            <person name="Liu Y."/>
        </authorList>
    </citation>
    <scope>NUCLEOTIDE SEQUENCE [LARGE SCALE GENOMIC DNA]</scope>
    <source>
        <strain evidence="1 2">APH1</strain>
    </source>
</reference>
<dbReference type="EMBL" id="VFBM01000002">
    <property type="protein sequence ID" value="TNX93424.1"/>
    <property type="molecule type" value="Genomic_DNA"/>
</dbReference>
<organism evidence="1 2">
    <name type="scientific">Acinetobacter radioresistens</name>
    <dbReference type="NCBI Taxonomy" id="40216"/>
    <lineage>
        <taxon>Bacteria</taxon>
        <taxon>Pseudomonadati</taxon>
        <taxon>Pseudomonadota</taxon>
        <taxon>Gammaproteobacteria</taxon>
        <taxon>Moraxellales</taxon>
        <taxon>Moraxellaceae</taxon>
        <taxon>Acinetobacter</taxon>
    </lineage>
</organism>
<protein>
    <submittedName>
        <fullName evidence="1">Uncharacterized protein</fullName>
    </submittedName>
</protein>